<gene>
    <name evidence="1" type="ORF">DHA2_150466</name>
</gene>
<dbReference type="AlphaFoldDB" id="V6TK64"/>
<feature type="non-terminal residue" evidence="1">
    <location>
        <position position="1"/>
    </location>
</feature>
<reference evidence="1 2" key="2">
    <citation type="journal article" date="2013" name="Genome Biol. Evol.">
        <title>Genome sequencing of Giardia lamblia genotypes A2 and B isolates (DH and GS) and comparative analysis with the genomes of genotypes A1 and E (WB and Pig).</title>
        <authorList>
            <person name="Adam R.D."/>
            <person name="Dahlstrom E.W."/>
            <person name="Martens C.A."/>
            <person name="Bruno D.P."/>
            <person name="Barbian K.D."/>
            <person name="Ricklefs S.M."/>
            <person name="Hernandez M.M."/>
            <person name="Narla N.P."/>
            <person name="Patel R.B."/>
            <person name="Porcella S.F."/>
            <person name="Nash T.E."/>
        </authorList>
    </citation>
    <scope>NUCLEOTIDE SEQUENCE [LARGE SCALE GENOMIC DNA]</scope>
    <source>
        <strain evidence="1 2">DH</strain>
    </source>
</reference>
<comment type="caution">
    <text evidence="1">The sequence shown here is derived from an EMBL/GenBank/DDBJ whole genome shotgun (WGS) entry which is preliminary data.</text>
</comment>
<protein>
    <recommendedName>
        <fullName evidence="3">PH domain-containing protein</fullName>
    </recommendedName>
</protein>
<dbReference type="EMBL" id="AHGT01000006">
    <property type="protein sequence ID" value="ESU39049.1"/>
    <property type="molecule type" value="Genomic_DNA"/>
</dbReference>
<accession>V6TK64</accession>
<organism evidence="1 2">
    <name type="scientific">Giardia intestinalis</name>
    <name type="common">Giardia lamblia</name>
    <dbReference type="NCBI Taxonomy" id="5741"/>
    <lineage>
        <taxon>Eukaryota</taxon>
        <taxon>Metamonada</taxon>
        <taxon>Diplomonadida</taxon>
        <taxon>Hexamitidae</taxon>
        <taxon>Giardiinae</taxon>
        <taxon>Giardia</taxon>
    </lineage>
</organism>
<dbReference type="VEuPathDB" id="GiardiaDB:DHA2_150466"/>
<reference evidence="2" key="1">
    <citation type="submission" date="2012-02" db="EMBL/GenBank/DDBJ databases">
        <title>Genome sequencing of Giardia lamblia Genotypes A2 and B isolates (DH and GS) and comparative analysis with the genomes of Genotypes A1 and E (WB and Pig).</title>
        <authorList>
            <person name="Adam R."/>
            <person name="Dahlstrom E."/>
            <person name="Martens C."/>
            <person name="Bruno D."/>
            <person name="Barbian K."/>
            <person name="Porcella S.F."/>
            <person name="Nash T."/>
        </authorList>
    </citation>
    <scope>NUCLEOTIDE SEQUENCE</scope>
    <source>
        <strain evidence="2">DH</strain>
    </source>
</reference>
<dbReference type="Proteomes" id="UP000018320">
    <property type="component" value="Unassembled WGS sequence"/>
</dbReference>
<sequence length="1082" mass="120711">VPPSLRDDAVFINSWRQIGEAISHEQTKQENRARRSRKIFNATFLMLRDRSTYLAEALRSHIDSFGSSAEQLRARIETSIQSIGSDFWKHNTEKAEAITESLERYASGLGEHIQALLDNIIDAYKEARSRKREVSDAFVLLRGLLQTYSNLFFYGVTAPIIDVTSFSPPRSPVVAVRSHLRQLVSEYSVPDAPLLELNISGIKQFTWAYEKLKPDTVSIQALFSGKEGPLAIKNAMIDSYLNDTRGIYNLLFQILVRDYGEDVSPYPSSLVGAAFRLLDSEGMNSQSPHSTVQISDRLLYNQRKYLKTKLAFHEHVLSSYYEIHQSLEDSLKVHDSSLFRKLHTRTTLNDEHRLLKQAMSFIRQGEYTDMGSVVSALESCISSATSELPQAILLDPSSFSAASALDVRLQTQTRVLAFIKKQIGLHAQFDILDVEHSLADIEKKLRQLDAQLKLNIPEAVQRLEDHLMVEVGVYTSVGNKDFPARRILDALQRYRLDPDTLLQEYAEVSLSVKAMEYYIKSLLAIVQPGDEDHQYVSHLLQVFDAHFDDALTKLVNAEGTTGRTETCNVDTPSGRLETQYKLLHELSLLTAVSIASGSLLSSFQKFTKGLPIPGLKDITPNLFALTSHCQIPTSALLQEADLITVALRPLTEPHGVLSHALHNASEIIQSAGEGTRVLSAGIFNDNRSARLADLSRAYAVRNKMRLEDMMGKIRRCFDVHNRAIMILSNSTADLLGQKVQTLSKIIGSPQPPELDARAQYGELYGSLKDLTLKTGQLTMQSELSTIEKFIKSRKRYSAHLEELCQESKRFTSLGDEIAKIVESHNAICDRSLEILKQASDNYAEQLKELWNEGILKYDQLTQTLHAEAAEDRTKFADMKALIEPCLMYSQFPPSQSLVSSICAPFINENEEITEGGGVGLEAKKASTKTESAMAIRVPVLSPTGKNSISNTLKVAKALDIAAKGSVFYGIENGSEGTMESVYVKLHFSLRHIEFAFEEGSFSLSLGSVVAVYVASSTLTCGGNVYYCLVLTTPQTKYEIYARDRSILQAWVCSLKNILAYGKDIKPLRSIWLSSSKENARLS</sequence>
<name>V6TK64_GIAIN</name>
<dbReference type="VEuPathDB" id="GiardiaDB:GL50581_1354"/>
<evidence type="ECO:0000313" key="1">
    <source>
        <dbReference type="EMBL" id="ESU39049.1"/>
    </source>
</evidence>
<dbReference type="VEuPathDB" id="GiardiaDB:QR46_3002"/>
<evidence type="ECO:0008006" key="3">
    <source>
        <dbReference type="Google" id="ProtNLM"/>
    </source>
</evidence>
<evidence type="ECO:0000313" key="2">
    <source>
        <dbReference type="Proteomes" id="UP000018320"/>
    </source>
</evidence>
<proteinExistence type="predicted"/>
<dbReference type="VEuPathDB" id="GiardiaDB:GL50803_0017447"/>